<dbReference type="GO" id="GO:0003918">
    <property type="term" value="F:DNA topoisomerase type II (double strand cut, ATP-hydrolyzing) activity"/>
    <property type="evidence" value="ECO:0007669"/>
    <property type="project" value="TreeGrafter"/>
</dbReference>
<dbReference type="Gene3D" id="3.40.140.10">
    <property type="entry name" value="Cytidine Deaminase, domain 2"/>
    <property type="match status" value="1"/>
</dbReference>
<evidence type="ECO:0000256" key="1">
    <source>
        <dbReference type="SAM" id="MobiDB-lite"/>
    </source>
</evidence>
<dbReference type="AlphaFoldDB" id="A0A3N6N3U6"/>
<feature type="region of interest" description="Disordered" evidence="1">
    <location>
        <begin position="21"/>
        <end position="45"/>
    </location>
</feature>
<dbReference type="GO" id="GO:0006265">
    <property type="term" value="P:DNA topological change"/>
    <property type="evidence" value="ECO:0007669"/>
    <property type="project" value="InterPro"/>
</dbReference>
<dbReference type="SUPFAM" id="SSF53927">
    <property type="entry name" value="Cytidine deaminase-like"/>
    <property type="match status" value="1"/>
</dbReference>
<feature type="compositionally biased region" description="Basic and acidic residues" evidence="1">
    <location>
        <begin position="23"/>
        <end position="33"/>
    </location>
</feature>
<evidence type="ECO:0000313" key="2">
    <source>
        <dbReference type="EMBL" id="RQG92822.1"/>
    </source>
</evidence>
<dbReference type="SUPFAM" id="SSF101904">
    <property type="entry name" value="GyrA/ParC C-terminal domain-like"/>
    <property type="match status" value="1"/>
</dbReference>
<feature type="compositionally biased region" description="Basic and acidic residues" evidence="1">
    <location>
        <begin position="185"/>
        <end position="194"/>
    </location>
</feature>
<feature type="region of interest" description="Disordered" evidence="1">
    <location>
        <begin position="177"/>
        <end position="215"/>
    </location>
</feature>
<dbReference type="PANTHER" id="PTHR43493">
    <property type="entry name" value="DNA GYRASE/TOPOISOMERASE SUBUNIT A"/>
    <property type="match status" value="1"/>
</dbReference>
<dbReference type="GO" id="GO:0009330">
    <property type="term" value="C:DNA topoisomerase type II (double strand cut, ATP-hydrolyzing) complex"/>
    <property type="evidence" value="ECO:0007669"/>
    <property type="project" value="TreeGrafter"/>
</dbReference>
<dbReference type="Pfam" id="PF03989">
    <property type="entry name" value="DNA_gyraseA_C"/>
    <property type="match status" value="6"/>
</dbReference>
<proteinExistence type="predicted"/>
<evidence type="ECO:0008006" key="4">
    <source>
        <dbReference type="Google" id="ProtNLM"/>
    </source>
</evidence>
<protein>
    <recommendedName>
        <fullName evidence="4">DNA gyrase subunit A</fullName>
    </recommendedName>
</protein>
<dbReference type="PANTHER" id="PTHR43493:SF5">
    <property type="entry name" value="DNA GYRASE SUBUNIT A, CHLOROPLASTIC_MITOCHONDRIAL"/>
    <property type="match status" value="1"/>
</dbReference>
<dbReference type="Gene3D" id="2.120.10.90">
    <property type="entry name" value="DNA gyrase/topoisomerase IV, subunit A, C-terminal"/>
    <property type="match status" value="1"/>
</dbReference>
<dbReference type="Proteomes" id="UP000273828">
    <property type="component" value="Unassembled WGS sequence"/>
</dbReference>
<dbReference type="GO" id="GO:0003677">
    <property type="term" value="F:DNA binding"/>
    <property type="evidence" value="ECO:0007669"/>
    <property type="project" value="InterPro"/>
</dbReference>
<dbReference type="GO" id="GO:0005524">
    <property type="term" value="F:ATP binding"/>
    <property type="evidence" value="ECO:0007669"/>
    <property type="project" value="InterPro"/>
</dbReference>
<evidence type="ECO:0000313" key="3">
    <source>
        <dbReference type="Proteomes" id="UP000273828"/>
    </source>
</evidence>
<sequence>MRSLDRSLPLCIKPAIRVSTRTHSNDMTDEKLDLSGTNPHRSAAPVRQLDATDLDIATPATQSDEETDIWRELRDAIDAISTDGVRAVVATDDATITTSIDIQEGSSRPVHAIELGVWKAYSETSSPITHVLVQADDDYTPCGRCVQTVLDYSNDALVRVMDPSGETYDELSLDQGSLLSVGRGPNEDGDHQDTDNDGASGEEESDSMPIPETPPFIDIEVSDDVGIEYVRLNAPVYHLKYETYDQTFCGTDLTHRETVSSTEAPTLLDPCLRCHGETSQQTVEEQRTELRAQLAEQLNPVRATEEDAASFDDDELAAILKHLPVEVPTGGDDAVALRSRLSQAIVDVHDDQENPSTFSREEMQALLAALDGEGTISDDPHLLVHTSDGRVARVALSHLSLQRRAGKGELALSLSDSEVPTATLAMSPRDQLYVFTNLGQVHQADAYQVPSVSRGGEPSPLSEILDLNEDETLQAAFTCRNLNSHDYVILGSRDGYIKRTKTADFKNIHRGGIRAAELEGDDVLREACLMNDGRDLLMTTQYGRAIRFDGGDVRPMGREARGVKGIELDDGDEVVTVNVVNTQAKPEVLTVTEEGYGKRTSITDYRKQSRNGRGLLDISTDDRNGPVVAVEMTASDDEFVTMSEAGRTIHATVDDISVLGRNTMGVEIMRLNSDDQLSNLSVFNN</sequence>
<comment type="caution">
    <text evidence="2">The sequence shown here is derived from an EMBL/GenBank/DDBJ whole genome shotgun (WGS) entry which is preliminary data.</text>
</comment>
<gene>
    <name evidence="2" type="ORF">EA462_00925</name>
</gene>
<accession>A0A3N6N3U6</accession>
<dbReference type="InterPro" id="IPR016193">
    <property type="entry name" value="Cytidine_deaminase-like"/>
</dbReference>
<name>A0A3N6N3U6_9EURY</name>
<dbReference type="InterPro" id="IPR050220">
    <property type="entry name" value="Type_II_DNA_Topoisomerases"/>
</dbReference>
<dbReference type="InterPro" id="IPR006691">
    <property type="entry name" value="GyrA/parC_rep"/>
</dbReference>
<dbReference type="InterPro" id="IPR035516">
    <property type="entry name" value="Gyrase/topoIV_suA_C"/>
</dbReference>
<dbReference type="EMBL" id="REFY01000001">
    <property type="protein sequence ID" value="RQG92822.1"/>
    <property type="molecule type" value="Genomic_DNA"/>
</dbReference>
<keyword evidence="3" id="KW-1185">Reference proteome</keyword>
<reference evidence="2 3" key="1">
    <citation type="submission" date="2018-10" db="EMBL/GenBank/DDBJ databases">
        <title>Natrarchaeobius chitinivorans gen. nov., sp. nov., and Natrarchaeobius haloalkaliphilus sp. nov., alkaliphilic, chitin-utilizing haloarchaea from hypersaline alkaline lakes.</title>
        <authorList>
            <person name="Sorokin D.Y."/>
            <person name="Elcheninov A.G."/>
            <person name="Kostrikina N.A."/>
            <person name="Bale N.J."/>
            <person name="Sinninghe Damste J.S."/>
            <person name="Khijniak T.V."/>
            <person name="Kublanov I.V."/>
            <person name="Toshchakov S.V."/>
        </authorList>
    </citation>
    <scope>NUCLEOTIDE SEQUENCE [LARGE SCALE GENOMIC DNA]</scope>
    <source>
        <strain evidence="2 3">AArcht-Sl</strain>
    </source>
</reference>
<organism evidence="2 3">
    <name type="scientific">Natrarchaeobius halalkaliphilus</name>
    <dbReference type="NCBI Taxonomy" id="1679091"/>
    <lineage>
        <taxon>Archaea</taxon>
        <taxon>Methanobacteriati</taxon>
        <taxon>Methanobacteriota</taxon>
        <taxon>Stenosarchaea group</taxon>
        <taxon>Halobacteria</taxon>
        <taxon>Halobacteriales</taxon>
        <taxon>Natrialbaceae</taxon>
        <taxon>Natrarchaeobius</taxon>
    </lineage>
</organism>